<dbReference type="AlphaFoldDB" id="A0A0K2TTF4"/>
<sequence length="98" mass="11464">MNGLKTPAIELSRPRVHHPSSPREYDVDGYYDDQIVCYCSNCQERDRKSPWRKRDDVLFPLVDEDERVEGCEIHLVVDDEMVEGCEIPQMRGKRGPEQ</sequence>
<feature type="region of interest" description="Disordered" evidence="1">
    <location>
        <begin position="1"/>
        <end position="25"/>
    </location>
</feature>
<protein>
    <submittedName>
        <fullName evidence="2">Uncharacterized protein</fullName>
    </submittedName>
</protein>
<evidence type="ECO:0000256" key="1">
    <source>
        <dbReference type="SAM" id="MobiDB-lite"/>
    </source>
</evidence>
<accession>A0A0K2TTF4</accession>
<dbReference type="EMBL" id="HACA01011734">
    <property type="protein sequence ID" value="CDW29095.1"/>
    <property type="molecule type" value="Transcribed_RNA"/>
</dbReference>
<evidence type="ECO:0000313" key="2">
    <source>
        <dbReference type="EMBL" id="CDW29095.1"/>
    </source>
</evidence>
<organism evidence="2">
    <name type="scientific">Lepeophtheirus salmonis</name>
    <name type="common">Salmon louse</name>
    <name type="synonym">Caligus salmonis</name>
    <dbReference type="NCBI Taxonomy" id="72036"/>
    <lineage>
        <taxon>Eukaryota</taxon>
        <taxon>Metazoa</taxon>
        <taxon>Ecdysozoa</taxon>
        <taxon>Arthropoda</taxon>
        <taxon>Crustacea</taxon>
        <taxon>Multicrustacea</taxon>
        <taxon>Hexanauplia</taxon>
        <taxon>Copepoda</taxon>
        <taxon>Siphonostomatoida</taxon>
        <taxon>Caligidae</taxon>
        <taxon>Lepeophtheirus</taxon>
    </lineage>
</organism>
<name>A0A0K2TTF4_LEPSM</name>
<proteinExistence type="predicted"/>
<reference evidence="2" key="1">
    <citation type="submission" date="2014-05" db="EMBL/GenBank/DDBJ databases">
        <authorList>
            <person name="Chronopoulou M."/>
        </authorList>
    </citation>
    <scope>NUCLEOTIDE SEQUENCE</scope>
    <source>
        <tissue evidence="2">Whole organism</tissue>
    </source>
</reference>